<dbReference type="Pfam" id="PF08282">
    <property type="entry name" value="Hydrolase_3"/>
    <property type="match status" value="1"/>
</dbReference>
<evidence type="ECO:0000313" key="2">
    <source>
        <dbReference type="EMBL" id="RGL99135.1"/>
    </source>
</evidence>
<proteinExistence type="predicted"/>
<dbReference type="EMBL" id="QSSQ01000032">
    <property type="protein sequence ID" value="RGL99135.1"/>
    <property type="molecule type" value="Genomic_DNA"/>
</dbReference>
<dbReference type="Proteomes" id="UP000261257">
    <property type="component" value="Unassembled WGS sequence"/>
</dbReference>
<dbReference type="SFLD" id="SFLDG01140">
    <property type="entry name" value="C2.B:_Phosphomannomutase_and_P"/>
    <property type="match status" value="1"/>
</dbReference>
<dbReference type="Proteomes" id="UP000095651">
    <property type="component" value="Unassembled WGS sequence"/>
</dbReference>
<dbReference type="RefSeq" id="WP_081034328.1">
    <property type="nucleotide sequence ID" value="NZ_CABIXC010000013.1"/>
</dbReference>
<dbReference type="PANTHER" id="PTHR10000">
    <property type="entry name" value="PHOSPHOSERINE PHOSPHATASE"/>
    <property type="match status" value="1"/>
</dbReference>
<dbReference type="EMBL" id="CYZE01000013">
    <property type="protein sequence ID" value="CUO87724.1"/>
    <property type="molecule type" value="Genomic_DNA"/>
</dbReference>
<dbReference type="GO" id="GO:0000287">
    <property type="term" value="F:magnesium ion binding"/>
    <property type="evidence" value="ECO:0007669"/>
    <property type="project" value="TreeGrafter"/>
</dbReference>
<keyword evidence="1" id="KW-0378">Hydrolase</keyword>
<dbReference type="AlphaFoldDB" id="A0A174IKA4"/>
<sequence>MEKRQVRKNMKPIVSFDVDMTLLDHKDWTIPDSAMETLERLRENYTIVLATGRDMDSSFSVVLKEQIRPDAIIHLNGTKITVGDTIIYEHLFDKELMKKIIAYAQEDAACSVGASVGGYDYYVHPEVVNRHDTDLWGECGRRFADPWKLPDLDVRTMAYIGDEKGAKAMGARFPEVNVHMFAEKRGADVVEKTASKAMGLIRLCDYFNIPLSSTVAFGDSMNDYDIVKTAGIGIAMGNAMEELKEAADYVTDAVDSDGIRNACVHFGLIRL</sequence>
<dbReference type="SFLD" id="SFLDS00003">
    <property type="entry name" value="Haloacid_Dehalogenase"/>
    <property type="match status" value="1"/>
</dbReference>
<dbReference type="Gene3D" id="3.40.50.1000">
    <property type="entry name" value="HAD superfamily/HAD-like"/>
    <property type="match status" value="1"/>
</dbReference>
<name>A0A174IKA4_9FIRM</name>
<dbReference type="GO" id="GO:0005829">
    <property type="term" value="C:cytosol"/>
    <property type="evidence" value="ECO:0007669"/>
    <property type="project" value="TreeGrafter"/>
</dbReference>
<reference evidence="1 3" key="1">
    <citation type="submission" date="2015-09" db="EMBL/GenBank/DDBJ databases">
        <authorList>
            <consortium name="Pathogen Informatics"/>
        </authorList>
    </citation>
    <scope>NUCLEOTIDE SEQUENCE [LARGE SCALE GENOMIC DNA]</scope>
    <source>
        <strain evidence="1 3">2789STDY5608850</strain>
    </source>
</reference>
<evidence type="ECO:0000313" key="1">
    <source>
        <dbReference type="EMBL" id="CUO87724.1"/>
    </source>
</evidence>
<evidence type="ECO:0000313" key="4">
    <source>
        <dbReference type="Proteomes" id="UP000261257"/>
    </source>
</evidence>
<dbReference type="Gene3D" id="3.30.1240.10">
    <property type="match status" value="1"/>
</dbReference>
<gene>
    <name evidence="2" type="ORF">DXC39_23730</name>
    <name evidence="1" type="ORF">ERS852407_04262</name>
</gene>
<dbReference type="PANTHER" id="PTHR10000:SF25">
    <property type="entry name" value="PHOSPHATASE YKRA-RELATED"/>
    <property type="match status" value="1"/>
</dbReference>
<dbReference type="SUPFAM" id="SSF56784">
    <property type="entry name" value="HAD-like"/>
    <property type="match status" value="1"/>
</dbReference>
<dbReference type="InterPro" id="IPR036412">
    <property type="entry name" value="HAD-like_sf"/>
</dbReference>
<organism evidence="1 3">
    <name type="scientific">Hungatella hathewayi</name>
    <dbReference type="NCBI Taxonomy" id="154046"/>
    <lineage>
        <taxon>Bacteria</taxon>
        <taxon>Bacillati</taxon>
        <taxon>Bacillota</taxon>
        <taxon>Clostridia</taxon>
        <taxon>Lachnospirales</taxon>
        <taxon>Lachnospiraceae</taxon>
        <taxon>Hungatella</taxon>
    </lineage>
</organism>
<dbReference type="GO" id="GO:0016791">
    <property type="term" value="F:phosphatase activity"/>
    <property type="evidence" value="ECO:0007669"/>
    <property type="project" value="TreeGrafter"/>
</dbReference>
<evidence type="ECO:0000313" key="3">
    <source>
        <dbReference type="Proteomes" id="UP000095651"/>
    </source>
</evidence>
<accession>A0A174IKA4</accession>
<dbReference type="InterPro" id="IPR023214">
    <property type="entry name" value="HAD_sf"/>
</dbReference>
<protein>
    <submittedName>
        <fullName evidence="1">Cof family hydrolase</fullName>
    </submittedName>
    <submittedName>
        <fullName evidence="2">HAD family phosphatase</fullName>
    </submittedName>
</protein>
<reference evidence="2 4" key="2">
    <citation type="submission" date="2018-08" db="EMBL/GenBank/DDBJ databases">
        <title>A genome reference for cultivated species of the human gut microbiota.</title>
        <authorList>
            <person name="Zou Y."/>
            <person name="Xue W."/>
            <person name="Luo G."/>
        </authorList>
    </citation>
    <scope>NUCLEOTIDE SEQUENCE [LARGE SCALE GENOMIC DNA]</scope>
    <source>
        <strain evidence="2 4">TF05-11AC</strain>
    </source>
</reference>